<name>A0A0R1ELK5_LACZE</name>
<dbReference type="RefSeq" id="WP_010491646.1">
    <property type="nucleotide sequence ID" value="NZ_AZCT01000023.1"/>
</dbReference>
<evidence type="ECO:0000256" key="7">
    <source>
        <dbReference type="PROSITE-ProRule" id="PRU00418"/>
    </source>
</evidence>
<feature type="binding site" evidence="6">
    <location>
        <position position="80"/>
    </location>
    <ligand>
        <name>Mg(2+)</name>
        <dbReference type="ChEBI" id="CHEBI:18420"/>
        <note>ligand shared between all trimeric partners</note>
    </ligand>
</feature>
<dbReference type="PANTHER" id="PTHR34382:SF7">
    <property type="entry name" value="PTS SYSTEM N,N'-DIACETYLCHITOBIOSE-SPECIFIC EIIA COMPONENT"/>
    <property type="match status" value="1"/>
</dbReference>
<comment type="cofactor">
    <cofactor evidence="6">
        <name>Mg(2+)</name>
        <dbReference type="ChEBI" id="CHEBI:18420"/>
    </cofactor>
    <text evidence="6">Binds 1 Mg(2+) ion per trimer.</text>
</comment>
<evidence type="ECO:0000256" key="1">
    <source>
        <dbReference type="ARBA" id="ARBA00022448"/>
    </source>
</evidence>
<dbReference type="GO" id="GO:0009401">
    <property type="term" value="P:phosphoenolpyruvate-dependent sugar phosphotransferase system"/>
    <property type="evidence" value="ECO:0007669"/>
    <property type="project" value="UniProtKB-KW"/>
</dbReference>
<dbReference type="InterPro" id="IPR003188">
    <property type="entry name" value="PTS_IIA_lac/cel"/>
</dbReference>
<sequence length="110" mass="11855">MHEVNEETIMGLIMAGGNAKSEAFEAIQTAKTGNFSEADHHLKLADEALVTAHNVQTELLTAEASGEHATISLLMVHAQDHLMNAITFRDLAGEVVAVYQRLAEVTVVTD</sequence>
<proteinExistence type="predicted"/>
<gene>
    <name evidence="8" type="ORF">FD51_GL001859</name>
</gene>
<dbReference type="GO" id="GO:0046872">
    <property type="term" value="F:metal ion binding"/>
    <property type="evidence" value="ECO:0007669"/>
    <property type="project" value="UniProtKB-KW"/>
</dbReference>
<feature type="modified residue" description="Phosphohistidine; by HPr" evidence="7">
    <location>
        <position position="77"/>
    </location>
</feature>
<evidence type="ECO:0000256" key="5">
    <source>
        <dbReference type="PIRSR" id="PIRSR000699-1"/>
    </source>
</evidence>
<dbReference type="SUPFAM" id="SSF46973">
    <property type="entry name" value="Enzyme IIa from lactose specific PTS, IIa-lac"/>
    <property type="match status" value="1"/>
</dbReference>
<evidence type="ECO:0000313" key="8">
    <source>
        <dbReference type="EMBL" id="KRK10329.1"/>
    </source>
</evidence>
<keyword evidence="2" id="KW-0762">Sugar transport</keyword>
<dbReference type="PANTHER" id="PTHR34382">
    <property type="entry name" value="PTS SYSTEM N,N'-DIACETYLCHITOBIOSE-SPECIFIC EIIA COMPONENT"/>
    <property type="match status" value="1"/>
</dbReference>
<keyword evidence="1" id="KW-0813">Transport</keyword>
<dbReference type="CDD" id="cd00215">
    <property type="entry name" value="PTS_IIA_lac"/>
    <property type="match status" value="1"/>
</dbReference>
<comment type="caution">
    <text evidence="8">The sequence shown here is derived from an EMBL/GenBank/DDBJ whole genome shotgun (WGS) entry which is preliminary data.</text>
</comment>
<dbReference type="Proteomes" id="UP000051984">
    <property type="component" value="Unassembled WGS sequence"/>
</dbReference>
<keyword evidence="4" id="KW-0598">Phosphotransferase system</keyword>
<dbReference type="eggNOG" id="COG1447">
    <property type="taxonomic scope" value="Bacteria"/>
</dbReference>
<accession>A0A0R1ELK5</accession>
<dbReference type="PATRIC" id="fig|1423816.3.peg.1931"/>
<dbReference type="PIRSF" id="PIRSF000699">
    <property type="entry name" value="PTS_IILac_III"/>
    <property type="match status" value="1"/>
</dbReference>
<keyword evidence="6" id="KW-0460">Magnesium</keyword>
<dbReference type="Gene3D" id="1.20.58.80">
    <property type="entry name" value="Phosphotransferase system, lactose/cellobiose-type IIA subunit"/>
    <property type="match status" value="1"/>
</dbReference>
<reference evidence="8 9" key="1">
    <citation type="journal article" date="2015" name="Genome Announc.">
        <title>Expanding the biotechnology potential of lactobacilli through comparative genomics of 213 strains and associated genera.</title>
        <authorList>
            <person name="Sun Z."/>
            <person name="Harris H.M."/>
            <person name="McCann A."/>
            <person name="Guo C."/>
            <person name="Argimon S."/>
            <person name="Zhang W."/>
            <person name="Yang X."/>
            <person name="Jeffery I.B."/>
            <person name="Cooney J.C."/>
            <person name="Kagawa T.F."/>
            <person name="Liu W."/>
            <person name="Song Y."/>
            <person name="Salvetti E."/>
            <person name="Wrobel A."/>
            <person name="Rasinkangas P."/>
            <person name="Parkhill J."/>
            <person name="Rea M.C."/>
            <person name="O'Sullivan O."/>
            <person name="Ritari J."/>
            <person name="Douillard F.P."/>
            <person name="Paul Ross R."/>
            <person name="Yang R."/>
            <person name="Briner A.E."/>
            <person name="Felis G.E."/>
            <person name="de Vos W.M."/>
            <person name="Barrangou R."/>
            <person name="Klaenhammer T.R."/>
            <person name="Caufield P.W."/>
            <person name="Cui Y."/>
            <person name="Zhang H."/>
            <person name="O'Toole P.W."/>
        </authorList>
    </citation>
    <scope>NUCLEOTIDE SEQUENCE [LARGE SCALE GENOMIC DNA]</scope>
    <source>
        <strain evidence="8 9">DSM 20178</strain>
    </source>
</reference>
<dbReference type="GO" id="GO:0016740">
    <property type="term" value="F:transferase activity"/>
    <property type="evidence" value="ECO:0007669"/>
    <property type="project" value="UniProtKB-KW"/>
</dbReference>
<evidence type="ECO:0000256" key="6">
    <source>
        <dbReference type="PIRSR" id="PIRSR000699-2"/>
    </source>
</evidence>
<keyword evidence="6" id="KW-0479">Metal-binding</keyword>
<dbReference type="InterPro" id="IPR036542">
    <property type="entry name" value="PTS_IIA_lac/cel_sf"/>
</dbReference>
<dbReference type="GeneID" id="45549130"/>
<evidence type="ECO:0000313" key="9">
    <source>
        <dbReference type="Proteomes" id="UP000051984"/>
    </source>
</evidence>
<feature type="active site" description="Tele-phosphohistidine intermediate" evidence="5">
    <location>
        <position position="77"/>
    </location>
</feature>
<dbReference type="PROSITE" id="PS51095">
    <property type="entry name" value="PTS_EIIA_TYPE_3"/>
    <property type="match status" value="1"/>
</dbReference>
<evidence type="ECO:0000256" key="2">
    <source>
        <dbReference type="ARBA" id="ARBA00022597"/>
    </source>
</evidence>
<evidence type="ECO:0000256" key="4">
    <source>
        <dbReference type="ARBA" id="ARBA00022683"/>
    </source>
</evidence>
<dbReference type="AlphaFoldDB" id="A0A0R1ELK5"/>
<organism evidence="8 9">
    <name type="scientific">Lacticaseibacillus zeae DSM 20178 = KCTC 3804</name>
    <dbReference type="NCBI Taxonomy" id="1423816"/>
    <lineage>
        <taxon>Bacteria</taxon>
        <taxon>Bacillati</taxon>
        <taxon>Bacillota</taxon>
        <taxon>Bacilli</taxon>
        <taxon>Lactobacillales</taxon>
        <taxon>Lactobacillaceae</taxon>
        <taxon>Lacticaseibacillus</taxon>
    </lineage>
</organism>
<protein>
    <submittedName>
        <fullName evidence="8">PTS system cellobiose-specific transporter subunit IIA</fullName>
    </submittedName>
</protein>
<keyword evidence="3" id="KW-0808">Transferase</keyword>
<dbReference type="Pfam" id="PF02255">
    <property type="entry name" value="PTS_IIA"/>
    <property type="match status" value="1"/>
</dbReference>
<dbReference type="EMBL" id="AZCT01000023">
    <property type="protein sequence ID" value="KRK10329.1"/>
    <property type="molecule type" value="Genomic_DNA"/>
</dbReference>
<evidence type="ECO:0000256" key="3">
    <source>
        <dbReference type="ARBA" id="ARBA00022679"/>
    </source>
</evidence>